<evidence type="ECO:0000256" key="1">
    <source>
        <dbReference type="SAM" id="MobiDB-lite"/>
    </source>
</evidence>
<name>A0AAE0GRA3_9CHLO</name>
<evidence type="ECO:0000313" key="3">
    <source>
        <dbReference type="Proteomes" id="UP001190700"/>
    </source>
</evidence>
<evidence type="ECO:0000313" key="2">
    <source>
        <dbReference type="EMBL" id="KAK3282869.1"/>
    </source>
</evidence>
<dbReference type="AlphaFoldDB" id="A0AAE0GRA3"/>
<feature type="region of interest" description="Disordered" evidence="1">
    <location>
        <begin position="175"/>
        <end position="209"/>
    </location>
</feature>
<dbReference type="EMBL" id="LGRX02003119">
    <property type="protein sequence ID" value="KAK3282869.1"/>
    <property type="molecule type" value="Genomic_DNA"/>
</dbReference>
<reference evidence="2 3" key="1">
    <citation type="journal article" date="2015" name="Genome Biol. Evol.">
        <title>Comparative Genomics of a Bacterivorous Green Alga Reveals Evolutionary Causalities and Consequences of Phago-Mixotrophic Mode of Nutrition.</title>
        <authorList>
            <person name="Burns J.A."/>
            <person name="Paasch A."/>
            <person name="Narechania A."/>
            <person name="Kim E."/>
        </authorList>
    </citation>
    <scope>NUCLEOTIDE SEQUENCE [LARGE SCALE GENOMIC DNA]</scope>
    <source>
        <strain evidence="2 3">PLY_AMNH</strain>
    </source>
</reference>
<organism evidence="2 3">
    <name type="scientific">Cymbomonas tetramitiformis</name>
    <dbReference type="NCBI Taxonomy" id="36881"/>
    <lineage>
        <taxon>Eukaryota</taxon>
        <taxon>Viridiplantae</taxon>
        <taxon>Chlorophyta</taxon>
        <taxon>Pyramimonadophyceae</taxon>
        <taxon>Pyramimonadales</taxon>
        <taxon>Pyramimonadaceae</taxon>
        <taxon>Cymbomonas</taxon>
    </lineage>
</organism>
<comment type="caution">
    <text evidence="2">The sequence shown here is derived from an EMBL/GenBank/DDBJ whole genome shotgun (WGS) entry which is preliminary data.</text>
</comment>
<gene>
    <name evidence="2" type="ORF">CYMTET_9415</name>
</gene>
<feature type="compositionally biased region" description="Low complexity" evidence="1">
    <location>
        <begin position="189"/>
        <end position="207"/>
    </location>
</feature>
<protein>
    <submittedName>
        <fullName evidence="2">Uncharacterized protein</fullName>
    </submittedName>
</protein>
<keyword evidence="3" id="KW-1185">Reference proteome</keyword>
<sequence>MPECEGCHHHPGGGCLTLSAHSYSLLDENVKAAQLAEQIADDMQRPFDAHKDATFESICDEYGRPENNHGKAAHIYPENDNLPSLRAQYSVLTALSAGAFSTEEPAVLSAGLVVLDQTPPTDMSKQKKDIRRERATARDAGAFFVHDDNVMRDDPYAKPVLDMSVKNATYNSNNFATDAPTIESESETPSVSSRIPNSPPSRGNPSSTWRMLTHDTYAIAEARTYEMPWDDQAGLYRADARPARRRPARSTRPTCYRCYGLSTSTSFFGIDPDTYFDVVPACYEMAVEIDEFTAAMADMLNVIVSTAQPRRSLHGIYDVMY</sequence>
<dbReference type="Proteomes" id="UP001190700">
    <property type="component" value="Unassembled WGS sequence"/>
</dbReference>
<proteinExistence type="predicted"/>
<accession>A0AAE0GRA3</accession>